<proteinExistence type="predicted"/>
<dbReference type="AlphaFoldDB" id="A0A1X1EQJ4"/>
<evidence type="ECO:0000313" key="1">
    <source>
        <dbReference type="EMBL" id="ORM92124.1"/>
    </source>
</evidence>
<reference evidence="1 2" key="1">
    <citation type="journal article" date="2017" name="Antonie Van Leeuwenhoek">
        <title>Phylogenomic resolution of the bacterial genus Pantoea and its relationship with Erwinia and Tatumella.</title>
        <authorList>
            <person name="Palmer M."/>
            <person name="Steenkamp E.T."/>
            <person name="Coetzee M.P."/>
            <person name="Chan W.Y."/>
            <person name="van Zyl E."/>
            <person name="De Maayer P."/>
            <person name="Coutinho T.A."/>
            <person name="Blom J."/>
            <person name="Smits T.H."/>
            <person name="Duffy B."/>
            <person name="Venter S.N."/>
        </authorList>
    </citation>
    <scope>NUCLEOTIDE SEQUENCE [LARGE SCALE GENOMIC DNA]</scope>
    <source>
        <strain evidence="1 2">LMG 2657</strain>
    </source>
</reference>
<sequence length="163" mass="18361">MSAICIIDTSVFLNILNVPGKNDRHEEMMGAFKDYISCGASFILPMATIIETGNHIAQNGDGDLRRETAKRFCDLVKDSMENTAPFRVSAFPTPHEVLEWLDTFPDHAGRNKKIGEGTSLGDLSIIEEFNKCRRVSSMSEIFIWSLDADLEAYHFKPAIPRRH</sequence>
<protein>
    <recommendedName>
        <fullName evidence="3">PIN domain-containing protein</fullName>
    </recommendedName>
</protein>
<organism evidence="1 2">
    <name type="scientific">Pantoea cypripedii</name>
    <name type="common">Pectobacterium cypripedii</name>
    <name type="synonym">Erwinia cypripedii</name>
    <dbReference type="NCBI Taxonomy" id="55209"/>
    <lineage>
        <taxon>Bacteria</taxon>
        <taxon>Pseudomonadati</taxon>
        <taxon>Pseudomonadota</taxon>
        <taxon>Gammaproteobacteria</taxon>
        <taxon>Enterobacterales</taxon>
        <taxon>Erwiniaceae</taxon>
        <taxon>Pantoea</taxon>
    </lineage>
</organism>
<dbReference type="EMBL" id="MLJI01000001">
    <property type="protein sequence ID" value="ORM92124.1"/>
    <property type="molecule type" value="Genomic_DNA"/>
</dbReference>
<evidence type="ECO:0000313" key="2">
    <source>
        <dbReference type="Proteomes" id="UP000193749"/>
    </source>
</evidence>
<name>A0A1X1EQJ4_PANCY</name>
<evidence type="ECO:0008006" key="3">
    <source>
        <dbReference type="Google" id="ProtNLM"/>
    </source>
</evidence>
<dbReference type="STRING" id="55209.HA50_01650"/>
<dbReference type="Proteomes" id="UP000193749">
    <property type="component" value="Unassembled WGS sequence"/>
</dbReference>
<accession>A0A1X1EQJ4</accession>
<dbReference type="OrthoDB" id="158697at2"/>
<comment type="caution">
    <text evidence="1">The sequence shown here is derived from an EMBL/GenBank/DDBJ whole genome shotgun (WGS) entry which is preliminary data.</text>
</comment>
<gene>
    <name evidence="1" type="ORF">HA50_01650</name>
</gene>
<keyword evidence="2" id="KW-1185">Reference proteome</keyword>